<name>A0A450ST69_9GAMM</name>
<keyword evidence="1" id="KW-1133">Transmembrane helix</keyword>
<protein>
    <submittedName>
        <fullName evidence="2">Uncharacterized protein</fullName>
    </submittedName>
</protein>
<gene>
    <name evidence="2" type="ORF">BECKFW1821A_GA0114235_106913</name>
    <name evidence="3" type="ORF">BECKFW1821B_GA0114236_105715</name>
</gene>
<reference evidence="2" key="1">
    <citation type="submission" date="2019-02" db="EMBL/GenBank/DDBJ databases">
        <authorList>
            <person name="Gruber-Vodicka R. H."/>
            <person name="Seah K. B. B."/>
        </authorList>
    </citation>
    <scope>NUCLEOTIDE SEQUENCE</scope>
    <source>
        <strain evidence="3">BECK_BZ106</strain>
        <strain evidence="2">BECK_BZ15</strain>
    </source>
</reference>
<dbReference type="AlphaFoldDB" id="A0A450ST69"/>
<keyword evidence="1" id="KW-0812">Transmembrane</keyword>
<evidence type="ECO:0000313" key="3">
    <source>
        <dbReference type="EMBL" id="VFJ60495.1"/>
    </source>
</evidence>
<proteinExistence type="predicted"/>
<dbReference type="EMBL" id="CAADFD010000057">
    <property type="protein sequence ID" value="VFJ60495.1"/>
    <property type="molecule type" value="Genomic_DNA"/>
</dbReference>
<evidence type="ECO:0000256" key="1">
    <source>
        <dbReference type="SAM" id="Phobius"/>
    </source>
</evidence>
<organism evidence="2">
    <name type="scientific">Candidatus Kentrum sp. FW</name>
    <dbReference type="NCBI Taxonomy" id="2126338"/>
    <lineage>
        <taxon>Bacteria</taxon>
        <taxon>Pseudomonadati</taxon>
        <taxon>Pseudomonadota</taxon>
        <taxon>Gammaproteobacteria</taxon>
        <taxon>Candidatus Kentrum</taxon>
    </lineage>
</organism>
<evidence type="ECO:0000313" key="2">
    <source>
        <dbReference type="EMBL" id="VFJ57267.1"/>
    </source>
</evidence>
<keyword evidence="1" id="KW-0472">Membrane</keyword>
<accession>A0A450ST69</accession>
<feature type="transmembrane region" description="Helical" evidence="1">
    <location>
        <begin position="41"/>
        <end position="63"/>
    </location>
</feature>
<feature type="transmembrane region" description="Helical" evidence="1">
    <location>
        <begin position="12"/>
        <end position="29"/>
    </location>
</feature>
<dbReference type="EMBL" id="CAADEW010000069">
    <property type="protein sequence ID" value="VFJ57267.1"/>
    <property type="molecule type" value="Genomic_DNA"/>
</dbReference>
<sequence>MRLCPSCGRKGWPYLLAFFIATFVSLVTWLTLSTEDISTGIKLLCSAIAFLAMFIVLLSYMVACMRRHCSHGDMYPM</sequence>